<accession>A0ACB5UL57</accession>
<sequence length="396" mass="44956">MFKSKMIIILLIIMISLFGMLVGTLYHNAEESSSIPVAIVDKDDTDMSKNILDNLDNDKTLRVFHSTETEAMGKLKDGQIEAVYILKKGLKDNIINEKYDEIIDVYYIRGSNIAKFVGDIFAEKVLRDLCLTKSINLLERALEENDYDGKDSILKEAYEYGISMQDYSNDKHYYINVEFVDKDKSSIDAKTLDNDLIYKKMILGIIISFTSFFLLFASISIVKDKENGMLGKIQITSTNNATIILGNYLSLVVSGSIIGMIFSIINSVYAIDNHLKIFFGTFIALLMFVISISSLIMFFTSVIDKTATYTMIFTIFILIMGIVSGSFFSIDLLSGGIKSLCYLIPNYWTLNYLTDIITTGFDSIDLLNYMGIMFVYTVIMILITYSINKYRRKVIR</sequence>
<gene>
    <name evidence="1" type="ORF">AN2V17_25850</name>
</gene>
<protein>
    <submittedName>
        <fullName evidence="1">ABC transporter permease</fullName>
    </submittedName>
</protein>
<proteinExistence type="predicted"/>
<dbReference type="EMBL" id="BTPU01000038">
    <property type="protein sequence ID" value="GMQ63352.1"/>
    <property type="molecule type" value="Genomic_DNA"/>
</dbReference>
<comment type="caution">
    <text evidence="1">The sequence shown here is derived from an EMBL/GenBank/DDBJ whole genome shotgun (WGS) entry which is preliminary data.</text>
</comment>
<reference evidence="1" key="1">
    <citation type="submission" date="2023-09" db="EMBL/GenBank/DDBJ databases">
        <title>Vallitalea sediminicola and Vallitalea maricola sp. nov., anaerobic bacteria isolated from marine sediment.</title>
        <authorList>
            <person name="Hirano S."/>
            <person name="Maeda A."/>
            <person name="Terahara T."/>
            <person name="Mori K."/>
            <person name="Hamada M."/>
            <person name="Matsumoto R."/>
            <person name="Kobayashi T."/>
        </authorList>
    </citation>
    <scope>NUCLEOTIDE SEQUENCE</scope>
    <source>
        <strain evidence="1">AN17-2</strain>
    </source>
</reference>
<evidence type="ECO:0000313" key="1">
    <source>
        <dbReference type="EMBL" id="GMQ63352.1"/>
    </source>
</evidence>
<name>A0ACB5UL57_9FIRM</name>
<dbReference type="Proteomes" id="UP001374599">
    <property type="component" value="Unassembled WGS sequence"/>
</dbReference>
<evidence type="ECO:0000313" key="2">
    <source>
        <dbReference type="Proteomes" id="UP001374599"/>
    </source>
</evidence>
<keyword evidence="2" id="KW-1185">Reference proteome</keyword>
<organism evidence="1 2">
    <name type="scientific">Vallitalea maricola</name>
    <dbReference type="NCBI Taxonomy" id="3074433"/>
    <lineage>
        <taxon>Bacteria</taxon>
        <taxon>Bacillati</taxon>
        <taxon>Bacillota</taxon>
        <taxon>Clostridia</taxon>
        <taxon>Lachnospirales</taxon>
        <taxon>Vallitaleaceae</taxon>
        <taxon>Vallitalea</taxon>
    </lineage>
</organism>